<evidence type="ECO:0000256" key="2">
    <source>
        <dbReference type="ARBA" id="ARBA00007376"/>
    </source>
</evidence>
<feature type="transmembrane region" description="Helical" evidence="13">
    <location>
        <begin position="82"/>
        <end position="111"/>
    </location>
</feature>
<reference evidence="14" key="1">
    <citation type="thesis" date="2020" institute="ProQuest LLC" country="789 East Eisenhower Parkway, Ann Arbor, MI, USA">
        <title>Comparative Genomics and Chromosome Evolution.</title>
        <authorList>
            <person name="Mudd A.B."/>
        </authorList>
    </citation>
    <scope>NUCLEOTIDE SEQUENCE</scope>
    <source>
        <strain evidence="14">HN-11 Male</strain>
        <tissue evidence="14">Kidney and liver</tissue>
    </source>
</reference>
<keyword evidence="10 12" id="KW-0807">Transducer</keyword>
<proteinExistence type="inferred from homology"/>
<dbReference type="GO" id="GO:0004930">
    <property type="term" value="F:G protein-coupled receptor activity"/>
    <property type="evidence" value="ECO:0007669"/>
    <property type="project" value="UniProtKB-KW"/>
</dbReference>
<evidence type="ECO:0000256" key="5">
    <source>
        <dbReference type="ARBA" id="ARBA00022692"/>
    </source>
</evidence>
<evidence type="ECO:0000256" key="6">
    <source>
        <dbReference type="ARBA" id="ARBA00022989"/>
    </source>
</evidence>
<evidence type="ECO:0000313" key="14">
    <source>
        <dbReference type="EMBL" id="KAG9467157.1"/>
    </source>
</evidence>
<keyword evidence="4 12" id="KW-0716">Sensory transduction</keyword>
<evidence type="ECO:0000256" key="9">
    <source>
        <dbReference type="ARBA" id="ARBA00023170"/>
    </source>
</evidence>
<comment type="similarity">
    <text evidence="2 11">Belongs to the G-protein coupled receptor T2R family.</text>
</comment>
<feature type="transmembrane region" description="Helical" evidence="13">
    <location>
        <begin position="12"/>
        <end position="36"/>
    </location>
</feature>
<comment type="caution">
    <text evidence="14">The sequence shown here is derived from an EMBL/GenBank/DDBJ whole genome shotgun (WGS) entry which is preliminary data.</text>
</comment>
<dbReference type="Pfam" id="PF05296">
    <property type="entry name" value="TAS2R"/>
    <property type="match status" value="1"/>
</dbReference>
<evidence type="ECO:0000313" key="15">
    <source>
        <dbReference type="Proteomes" id="UP000770717"/>
    </source>
</evidence>
<gene>
    <name evidence="14" type="ORF">GDO78_015493</name>
</gene>
<evidence type="ECO:0000256" key="4">
    <source>
        <dbReference type="ARBA" id="ARBA00022606"/>
    </source>
</evidence>
<accession>A0A8J6EDK4</accession>
<feature type="transmembrane region" description="Helical" evidence="13">
    <location>
        <begin position="224"/>
        <end position="243"/>
    </location>
</feature>
<keyword evidence="3 12" id="KW-0919">Taste</keyword>
<evidence type="ECO:0000256" key="11">
    <source>
        <dbReference type="RuleBase" id="RU004423"/>
    </source>
</evidence>
<keyword evidence="15" id="KW-1185">Reference proteome</keyword>
<name>A0A8J6EDK4_ELECQ</name>
<dbReference type="AlphaFoldDB" id="A0A8J6EDK4"/>
<dbReference type="OrthoDB" id="8876749at2759"/>
<evidence type="ECO:0000256" key="7">
    <source>
        <dbReference type="ARBA" id="ARBA00023040"/>
    </source>
</evidence>
<sequence length="293" mass="33188">MSASSMATKNQVLSLAAGIFIMSGFLINVFIVAVNISKWKKVRPMSTADKVITSLGISRMVFPVIGLLKVILYLYFCRLSFLFFVSVMFLEFTCMHSSIWLSTLLSVIFCLKISALQNAFCLQLKIFVLNRVSHLIMASVMVSVSYALMFSLLANVDISNNSTQETYNNVLMSLSISSLIFLTTGPFLINFVSSVLLIIYLYHHMSRMKSERNKTSQLDPYYKTIKFTGFSLFCSTVSIIFELTYKQSYAVLGLLGNGFLGQIPPTLHSIYLIYVTAKLRIQVSNMVRFLWRR</sequence>
<keyword evidence="8 12" id="KW-0472">Membrane</keyword>
<dbReference type="SUPFAM" id="SSF81321">
    <property type="entry name" value="Family A G protein-coupled receptor-like"/>
    <property type="match status" value="1"/>
</dbReference>
<evidence type="ECO:0000256" key="10">
    <source>
        <dbReference type="ARBA" id="ARBA00023224"/>
    </source>
</evidence>
<keyword evidence="7 12" id="KW-0297">G-protein coupled receptor</keyword>
<keyword evidence="5 12" id="KW-0812">Transmembrane</keyword>
<keyword evidence="9 12" id="KW-0675">Receptor</keyword>
<dbReference type="GO" id="GO:0033038">
    <property type="term" value="F:bitter taste receptor activity"/>
    <property type="evidence" value="ECO:0007669"/>
    <property type="project" value="InterPro"/>
</dbReference>
<evidence type="ECO:0000256" key="12">
    <source>
        <dbReference type="RuleBase" id="RU004424"/>
    </source>
</evidence>
<feature type="transmembrane region" description="Helical" evidence="13">
    <location>
        <begin position="57"/>
        <end position="76"/>
    </location>
</feature>
<feature type="transmembrane region" description="Helical" evidence="13">
    <location>
        <begin position="132"/>
        <end position="154"/>
    </location>
</feature>
<dbReference type="PANTHER" id="PTHR11394">
    <property type="entry name" value="TASTE RECEPTOR TYPE 2"/>
    <property type="match status" value="1"/>
</dbReference>
<dbReference type="Proteomes" id="UP000770717">
    <property type="component" value="Unassembled WGS sequence"/>
</dbReference>
<feature type="transmembrane region" description="Helical" evidence="13">
    <location>
        <begin position="249"/>
        <end position="274"/>
    </location>
</feature>
<dbReference type="EMBL" id="WNTK01001579">
    <property type="protein sequence ID" value="KAG9467157.1"/>
    <property type="molecule type" value="Genomic_DNA"/>
</dbReference>
<evidence type="ECO:0000256" key="8">
    <source>
        <dbReference type="ARBA" id="ARBA00023136"/>
    </source>
</evidence>
<comment type="subcellular location">
    <subcellularLocation>
        <location evidence="1 12">Membrane</location>
        <topology evidence="1 12">Multi-pass membrane protein</topology>
    </subcellularLocation>
</comment>
<evidence type="ECO:0000256" key="1">
    <source>
        <dbReference type="ARBA" id="ARBA00004141"/>
    </source>
</evidence>
<dbReference type="GO" id="GO:0016020">
    <property type="term" value="C:membrane"/>
    <property type="evidence" value="ECO:0007669"/>
    <property type="project" value="UniProtKB-SubCell"/>
</dbReference>
<evidence type="ECO:0000256" key="13">
    <source>
        <dbReference type="SAM" id="Phobius"/>
    </source>
</evidence>
<feature type="transmembrane region" description="Helical" evidence="13">
    <location>
        <begin position="174"/>
        <end position="203"/>
    </location>
</feature>
<dbReference type="Gene3D" id="1.20.1070.10">
    <property type="entry name" value="Rhodopsin 7-helix transmembrane proteins"/>
    <property type="match status" value="1"/>
</dbReference>
<evidence type="ECO:0000256" key="3">
    <source>
        <dbReference type="ARBA" id="ARBA00022480"/>
    </source>
</evidence>
<organism evidence="14 15">
    <name type="scientific">Eleutherodactylus coqui</name>
    <name type="common">Puerto Rican coqui</name>
    <dbReference type="NCBI Taxonomy" id="57060"/>
    <lineage>
        <taxon>Eukaryota</taxon>
        <taxon>Metazoa</taxon>
        <taxon>Chordata</taxon>
        <taxon>Craniata</taxon>
        <taxon>Vertebrata</taxon>
        <taxon>Euteleostomi</taxon>
        <taxon>Amphibia</taxon>
        <taxon>Batrachia</taxon>
        <taxon>Anura</taxon>
        <taxon>Neobatrachia</taxon>
        <taxon>Hyloidea</taxon>
        <taxon>Eleutherodactylidae</taxon>
        <taxon>Eleutherodactylinae</taxon>
        <taxon>Eleutherodactylus</taxon>
        <taxon>Eleutherodactylus</taxon>
    </lineage>
</organism>
<protein>
    <recommendedName>
        <fullName evidence="12">Taste receptor type 2</fullName>
    </recommendedName>
</protein>
<keyword evidence="6 13" id="KW-1133">Transmembrane helix</keyword>
<dbReference type="InterPro" id="IPR007960">
    <property type="entry name" value="TAS2R"/>
</dbReference>
<dbReference type="PANTHER" id="PTHR11394:SF160">
    <property type="entry name" value="TASTE RECEPTOR TYPE 2"/>
    <property type="match status" value="1"/>
</dbReference>